<reference evidence="1 2" key="1">
    <citation type="submission" date="2020-03" db="EMBL/GenBank/DDBJ databases">
        <title>Sequencing the genomes of 1000 actinobacteria strains.</title>
        <authorList>
            <person name="Klenk H.-P."/>
        </authorList>
    </citation>
    <scope>NUCLEOTIDE SEQUENCE [LARGE SCALE GENOMIC DNA]</scope>
    <source>
        <strain evidence="1 2">DSM 16403</strain>
    </source>
</reference>
<dbReference type="Pfam" id="PF13238">
    <property type="entry name" value="AAA_18"/>
    <property type="match status" value="1"/>
</dbReference>
<dbReference type="SUPFAM" id="SSF52540">
    <property type="entry name" value="P-loop containing nucleoside triphosphate hydrolases"/>
    <property type="match status" value="1"/>
</dbReference>
<dbReference type="RefSeq" id="WP_342450360.1">
    <property type="nucleotide sequence ID" value="NZ_JAATJL010000001.1"/>
</dbReference>
<organism evidence="1 2">
    <name type="scientific">Arthrobacter pigmenti</name>
    <dbReference type="NCBI Taxonomy" id="271432"/>
    <lineage>
        <taxon>Bacteria</taxon>
        <taxon>Bacillati</taxon>
        <taxon>Actinomycetota</taxon>
        <taxon>Actinomycetes</taxon>
        <taxon>Micrococcales</taxon>
        <taxon>Micrococcaceae</taxon>
        <taxon>Arthrobacter</taxon>
    </lineage>
</organism>
<sequence>MTANQGLAIFINGTVGAGKTTAAEALGRMLEHKGVAHAIIDLDEIRRAWPAPSGDRFNHELELTNLTSLVANYAATGIETFVLAGVLEDERETPRYRHAVGGRRLLIARITATEAIRKARIRARHSEDPEGEAWHLHRTVELENILEHEQLDDVVIDSTSATPAGIAEQVWNAARALRSQSAESSGTQAQ</sequence>
<accession>A0A846RW49</accession>
<dbReference type="EMBL" id="JAATJL010000001">
    <property type="protein sequence ID" value="NJC23256.1"/>
    <property type="molecule type" value="Genomic_DNA"/>
</dbReference>
<proteinExistence type="predicted"/>
<dbReference type="AlphaFoldDB" id="A0A846RW49"/>
<name>A0A846RW49_9MICC</name>
<keyword evidence="1" id="KW-0808">Transferase</keyword>
<dbReference type="Gene3D" id="3.40.50.300">
    <property type="entry name" value="P-loop containing nucleotide triphosphate hydrolases"/>
    <property type="match status" value="1"/>
</dbReference>
<keyword evidence="1" id="KW-0418">Kinase</keyword>
<dbReference type="GO" id="GO:0016301">
    <property type="term" value="F:kinase activity"/>
    <property type="evidence" value="ECO:0007669"/>
    <property type="project" value="UniProtKB-KW"/>
</dbReference>
<dbReference type="InterPro" id="IPR027417">
    <property type="entry name" value="P-loop_NTPase"/>
</dbReference>
<comment type="caution">
    <text evidence="1">The sequence shown here is derived from an EMBL/GenBank/DDBJ whole genome shotgun (WGS) entry which is preliminary data.</text>
</comment>
<evidence type="ECO:0000313" key="1">
    <source>
        <dbReference type="EMBL" id="NJC23256.1"/>
    </source>
</evidence>
<evidence type="ECO:0000313" key="2">
    <source>
        <dbReference type="Proteomes" id="UP000547458"/>
    </source>
</evidence>
<dbReference type="Proteomes" id="UP000547458">
    <property type="component" value="Unassembled WGS sequence"/>
</dbReference>
<protein>
    <submittedName>
        <fullName evidence="1">Dephospho-CoA kinase</fullName>
    </submittedName>
</protein>
<keyword evidence="2" id="KW-1185">Reference proteome</keyword>
<gene>
    <name evidence="1" type="ORF">BJ994_002332</name>
</gene>